<feature type="region of interest" description="Disordered" evidence="1">
    <location>
        <begin position="64"/>
        <end position="90"/>
    </location>
</feature>
<keyword evidence="3" id="KW-1185">Reference proteome</keyword>
<evidence type="ECO:0000313" key="3">
    <source>
        <dbReference type="Proteomes" id="UP000646053"/>
    </source>
</evidence>
<gene>
    <name evidence="2" type="ORF">GS601_20970</name>
</gene>
<dbReference type="RefSeq" id="WP_162425255.1">
    <property type="nucleotide sequence ID" value="NZ_WVIE01000039.1"/>
</dbReference>
<proteinExistence type="predicted"/>
<feature type="compositionally biased region" description="Low complexity" evidence="1">
    <location>
        <begin position="64"/>
        <end position="78"/>
    </location>
</feature>
<sequence>MTKHYILHLDPAAKYEWDRCSLRDPITADRPAFAELIAEAVDDQSGSYLVAVNIEVQILEKAAPQSQMSSPSMSELSSRAALPQLQELVA</sequence>
<protein>
    <submittedName>
        <fullName evidence="2">Uncharacterized protein</fullName>
    </submittedName>
</protein>
<accession>A0A8J8CKN6</accession>
<dbReference type="Proteomes" id="UP000646053">
    <property type="component" value="Unassembled WGS sequence"/>
</dbReference>
<comment type="caution">
    <text evidence="2">The sequence shown here is derived from an EMBL/GenBank/DDBJ whole genome shotgun (WGS) entry which is preliminary data.</text>
</comment>
<organism evidence="2 3">
    <name type="scientific">Myxacorys almedinensis A</name>
    <dbReference type="NCBI Taxonomy" id="2690445"/>
    <lineage>
        <taxon>Bacteria</taxon>
        <taxon>Bacillati</taxon>
        <taxon>Cyanobacteriota</taxon>
        <taxon>Cyanophyceae</taxon>
        <taxon>Leptolyngbyales</taxon>
        <taxon>Leptolyngbyaceae</taxon>
        <taxon>Myxacorys</taxon>
        <taxon>Myxacorys almedinensis</taxon>
    </lineage>
</organism>
<dbReference type="AlphaFoldDB" id="A0A8J8CKN6"/>
<reference evidence="2" key="1">
    <citation type="submission" date="2019-12" db="EMBL/GenBank/DDBJ databases">
        <title>High-Quality draft genome sequences of three cyanobacteria isolated from the limestone walls of the Old Cathedral of Coimbra.</title>
        <authorList>
            <person name="Tiago I."/>
            <person name="Soares F."/>
            <person name="Portugal A."/>
        </authorList>
    </citation>
    <scope>NUCLEOTIDE SEQUENCE</scope>
    <source>
        <strain evidence="2">A</strain>
    </source>
</reference>
<name>A0A8J8CKN6_9CYAN</name>
<evidence type="ECO:0000313" key="2">
    <source>
        <dbReference type="EMBL" id="NDJ19729.1"/>
    </source>
</evidence>
<dbReference type="EMBL" id="WVIE01000039">
    <property type="protein sequence ID" value="NDJ19729.1"/>
    <property type="molecule type" value="Genomic_DNA"/>
</dbReference>
<evidence type="ECO:0000256" key="1">
    <source>
        <dbReference type="SAM" id="MobiDB-lite"/>
    </source>
</evidence>